<dbReference type="HOGENOM" id="CLU_2827503_0_0_10"/>
<dbReference type="Proteomes" id="UP000033109">
    <property type="component" value="Chromosome"/>
</dbReference>
<sequence>MKGMYGIHPDRKDYTLPSIPSKTFTGYHLLAYYYVSWAIAEPQFLPELQLPFDKEYSVAKQLQEGK</sequence>
<proteinExistence type="predicted"/>
<dbReference type="EMBL" id="CP009621">
    <property type="protein sequence ID" value="AKD05772.1"/>
    <property type="molecule type" value="Genomic_DNA"/>
</dbReference>
<evidence type="ECO:0000313" key="1">
    <source>
        <dbReference type="EMBL" id="AKD05772.1"/>
    </source>
</evidence>
<organism evidence="1 2">
    <name type="scientific">Pontibacter korlensis</name>
    <dbReference type="NCBI Taxonomy" id="400092"/>
    <lineage>
        <taxon>Bacteria</taxon>
        <taxon>Pseudomonadati</taxon>
        <taxon>Bacteroidota</taxon>
        <taxon>Cytophagia</taxon>
        <taxon>Cytophagales</taxon>
        <taxon>Hymenobacteraceae</taxon>
        <taxon>Pontibacter</taxon>
    </lineage>
</organism>
<dbReference type="AlphaFoldDB" id="A0A0E3UZ72"/>
<dbReference type="STRING" id="400092.PKOR_16390"/>
<reference evidence="1 2" key="1">
    <citation type="journal article" date="2015" name="Sci. Rep.">
        <title>Unraveling adaptation of Pontibacter korlensis to radiation and infertility in desert through complete genome and comparative transcriptomic analysis.</title>
        <authorList>
            <person name="Dai J."/>
            <person name="Dai W."/>
            <person name="Qiu C."/>
            <person name="Yang Z."/>
            <person name="Zhang Y."/>
            <person name="Zhou M."/>
            <person name="Zhang L."/>
            <person name="Fang C."/>
            <person name="Gao Q."/>
            <person name="Yang Q."/>
            <person name="Li X."/>
            <person name="Wang Z."/>
            <person name="Wang Z."/>
            <person name="Jia Z."/>
            <person name="Chen X."/>
        </authorList>
    </citation>
    <scope>NUCLEOTIDE SEQUENCE [LARGE SCALE GENOMIC DNA]</scope>
    <source>
        <strain evidence="1 2">X14-1T</strain>
    </source>
</reference>
<protein>
    <submittedName>
        <fullName evidence="1">TPR repeat protein</fullName>
    </submittedName>
</protein>
<dbReference type="KEGG" id="pko:PKOR_16390"/>
<keyword evidence="2" id="KW-1185">Reference proteome</keyword>
<name>A0A0E3UZ72_9BACT</name>
<accession>A0A0E3UZ72</accession>
<gene>
    <name evidence="1" type="ORF">PKOR_16390</name>
</gene>
<evidence type="ECO:0000313" key="2">
    <source>
        <dbReference type="Proteomes" id="UP000033109"/>
    </source>
</evidence>
<dbReference type="PATRIC" id="fig|400092.3.peg.3593"/>